<dbReference type="AlphaFoldDB" id="A0A0F9RCJ2"/>
<protein>
    <recommendedName>
        <fullName evidence="2">Glycosyl transferase family 11</fullName>
    </recommendedName>
</protein>
<gene>
    <name evidence="1" type="ORF">LCGC14_0990470</name>
</gene>
<reference evidence="1" key="1">
    <citation type="journal article" date="2015" name="Nature">
        <title>Complex archaea that bridge the gap between prokaryotes and eukaryotes.</title>
        <authorList>
            <person name="Spang A."/>
            <person name="Saw J.H."/>
            <person name="Jorgensen S.L."/>
            <person name="Zaremba-Niedzwiedzka K."/>
            <person name="Martijn J."/>
            <person name="Lind A.E."/>
            <person name="van Eijk R."/>
            <person name="Schleper C."/>
            <person name="Guy L."/>
            <person name="Ettema T.J."/>
        </authorList>
    </citation>
    <scope>NUCLEOTIDE SEQUENCE</scope>
</reference>
<evidence type="ECO:0008006" key="2">
    <source>
        <dbReference type="Google" id="ProtNLM"/>
    </source>
</evidence>
<accession>A0A0F9RCJ2</accession>
<comment type="caution">
    <text evidence="1">The sequence shown here is derived from an EMBL/GenBank/DDBJ whole genome shotgun (WGS) entry which is preliminary data.</text>
</comment>
<sequence>MINCITMSCLGKLGRFGNQVFQYTFLRTYAQRYNLDYQASRWEGQRLFGLVDPSIAGRHLPRYNERADKTIHNSAANYQDAWYPPIIPEGREIAGYDYRGYCQFHMKYYSPDRKFIQQLFVPTLEVQQRMRPALDSLYQTDGTLIGFHMRRGDTGRAIFYITPNEWYLAWLEKHWDRFYHPRLFITTEEPTDVEAFSKYNPVIASELLSLKTDRYSFYNYLPYDLRNPTPEAMDWFPDWYFLTQCNVLLFGESTFSFSAAMMSAKLQECWQSRLSTQEFELIDPWGCQPLMREHLDEYPEVAGTRRG</sequence>
<dbReference type="Gene3D" id="3.40.50.11350">
    <property type="match status" value="1"/>
</dbReference>
<organism evidence="1">
    <name type="scientific">marine sediment metagenome</name>
    <dbReference type="NCBI Taxonomy" id="412755"/>
    <lineage>
        <taxon>unclassified sequences</taxon>
        <taxon>metagenomes</taxon>
        <taxon>ecological metagenomes</taxon>
    </lineage>
</organism>
<dbReference type="EMBL" id="LAZR01003758">
    <property type="protein sequence ID" value="KKN14988.1"/>
    <property type="molecule type" value="Genomic_DNA"/>
</dbReference>
<name>A0A0F9RCJ2_9ZZZZ</name>
<evidence type="ECO:0000313" key="1">
    <source>
        <dbReference type="EMBL" id="KKN14988.1"/>
    </source>
</evidence>
<proteinExistence type="predicted"/>